<name>A0A6V8SL50_9CLOT</name>
<dbReference type="Pfam" id="PF04511">
    <property type="entry name" value="DER1"/>
    <property type="match status" value="1"/>
</dbReference>
<feature type="transmembrane region" description="Helical" evidence="5">
    <location>
        <begin position="104"/>
        <end position="126"/>
    </location>
</feature>
<evidence type="ECO:0008006" key="8">
    <source>
        <dbReference type="Google" id="ProtNLM"/>
    </source>
</evidence>
<dbReference type="AlphaFoldDB" id="A0A6V8SL50"/>
<evidence type="ECO:0000313" key="6">
    <source>
        <dbReference type="EMBL" id="GFP77907.1"/>
    </source>
</evidence>
<dbReference type="SUPFAM" id="SSF144091">
    <property type="entry name" value="Rhomboid-like"/>
    <property type="match status" value="1"/>
</dbReference>
<feature type="transmembrane region" description="Helical" evidence="5">
    <location>
        <begin position="159"/>
        <end position="175"/>
    </location>
</feature>
<dbReference type="Proteomes" id="UP000580568">
    <property type="component" value="Unassembled WGS sequence"/>
</dbReference>
<feature type="transmembrane region" description="Helical" evidence="5">
    <location>
        <begin position="63"/>
        <end position="92"/>
    </location>
</feature>
<evidence type="ECO:0000256" key="5">
    <source>
        <dbReference type="SAM" id="Phobius"/>
    </source>
</evidence>
<proteinExistence type="predicted"/>
<gene>
    <name evidence="6" type="ORF">bsdtw1_04081</name>
</gene>
<evidence type="ECO:0000256" key="4">
    <source>
        <dbReference type="ARBA" id="ARBA00023136"/>
    </source>
</evidence>
<feature type="transmembrane region" description="Helical" evidence="5">
    <location>
        <begin position="181"/>
        <end position="199"/>
    </location>
</feature>
<keyword evidence="2 5" id="KW-0812">Transmembrane</keyword>
<protein>
    <recommendedName>
        <fullName evidence="8">Rhomboid family intramembrane serine protease</fullName>
    </recommendedName>
</protein>
<dbReference type="GO" id="GO:0016020">
    <property type="term" value="C:membrane"/>
    <property type="evidence" value="ECO:0007669"/>
    <property type="project" value="UniProtKB-SubCell"/>
</dbReference>
<evidence type="ECO:0000256" key="3">
    <source>
        <dbReference type="ARBA" id="ARBA00022989"/>
    </source>
</evidence>
<reference evidence="6 7" key="1">
    <citation type="submission" date="2020-07" db="EMBL/GenBank/DDBJ databases">
        <title>A new beta-1,3-glucan-decomposing anaerobic bacterium isolated from anoxic soil subjected to biological soil disinfestation.</title>
        <authorList>
            <person name="Ueki A."/>
            <person name="Tonouchi A."/>
        </authorList>
    </citation>
    <scope>NUCLEOTIDE SEQUENCE [LARGE SCALE GENOMIC DNA]</scope>
    <source>
        <strain evidence="6 7">TW1</strain>
    </source>
</reference>
<keyword evidence="3 5" id="KW-1133">Transmembrane helix</keyword>
<dbReference type="RefSeq" id="WP_183279242.1">
    <property type="nucleotide sequence ID" value="NZ_BLZR01000001.1"/>
</dbReference>
<evidence type="ECO:0000313" key="7">
    <source>
        <dbReference type="Proteomes" id="UP000580568"/>
    </source>
</evidence>
<comment type="caution">
    <text evidence="6">The sequence shown here is derived from an EMBL/GenBank/DDBJ whole genome shotgun (WGS) entry which is preliminary data.</text>
</comment>
<dbReference type="Gene3D" id="1.20.1540.10">
    <property type="entry name" value="Rhomboid-like"/>
    <property type="match status" value="1"/>
</dbReference>
<evidence type="ECO:0000256" key="1">
    <source>
        <dbReference type="ARBA" id="ARBA00004141"/>
    </source>
</evidence>
<feature type="transmembrane region" description="Helical" evidence="5">
    <location>
        <begin position="21"/>
        <end position="43"/>
    </location>
</feature>
<accession>A0A6V8SL50</accession>
<comment type="subcellular location">
    <subcellularLocation>
        <location evidence="1">Membrane</location>
        <topology evidence="1">Multi-pass membrane protein</topology>
    </subcellularLocation>
</comment>
<sequence length="272" mass="31370">MQWLNKLERKFGRFAIRNLMMYIVGANLLVYLVDYLFQGNGLFQTSLSYKLAFIPSLILKGEVWRLITFIFIPPSSSPLFIIFVLYFYYIIGSSLENEWGSFKFNVYYFVGVIGTIIAGFISGGVLGTYLTLSLFLAFAYVYPDYQILLFFIIPVKIKYLAWLDAAFLALSFIGGGLDDKLAIVAALINFVLFFGKDILSRGKHGSHAYNNKKKFKNKTKNIKLVWRHKCEICGITENDDPTMEFRYCSICEGNHEYCINHLRNHEHVKNQI</sequence>
<evidence type="ECO:0000256" key="2">
    <source>
        <dbReference type="ARBA" id="ARBA00022692"/>
    </source>
</evidence>
<dbReference type="InterPro" id="IPR007599">
    <property type="entry name" value="DER1"/>
</dbReference>
<feature type="transmembrane region" description="Helical" evidence="5">
    <location>
        <begin position="132"/>
        <end position="152"/>
    </location>
</feature>
<organism evidence="6 7">
    <name type="scientific">Clostridium fungisolvens</name>
    <dbReference type="NCBI Taxonomy" id="1604897"/>
    <lineage>
        <taxon>Bacteria</taxon>
        <taxon>Bacillati</taxon>
        <taxon>Bacillota</taxon>
        <taxon>Clostridia</taxon>
        <taxon>Eubacteriales</taxon>
        <taxon>Clostridiaceae</taxon>
        <taxon>Clostridium</taxon>
    </lineage>
</organism>
<dbReference type="EMBL" id="BLZR01000001">
    <property type="protein sequence ID" value="GFP77907.1"/>
    <property type="molecule type" value="Genomic_DNA"/>
</dbReference>
<dbReference type="InterPro" id="IPR035952">
    <property type="entry name" value="Rhomboid-like_sf"/>
</dbReference>
<keyword evidence="7" id="KW-1185">Reference proteome</keyword>
<keyword evidence="4 5" id="KW-0472">Membrane</keyword>